<organism evidence="3 5">
    <name type="scientific">Flavobacterium hydatis</name>
    <name type="common">Cytophaga aquatilis</name>
    <dbReference type="NCBI Taxonomy" id="991"/>
    <lineage>
        <taxon>Bacteria</taxon>
        <taxon>Pseudomonadati</taxon>
        <taxon>Bacteroidota</taxon>
        <taxon>Flavobacteriia</taxon>
        <taxon>Flavobacteriales</taxon>
        <taxon>Flavobacteriaceae</taxon>
        <taxon>Flavobacterium</taxon>
    </lineage>
</organism>
<dbReference type="eggNOG" id="COG2204">
    <property type="taxonomic scope" value="Bacteria"/>
</dbReference>
<gene>
    <name evidence="4" type="ORF">B0A62_22950</name>
    <name evidence="3" type="ORF">IW20_13465</name>
</gene>
<feature type="domain" description="Response regulatory" evidence="2">
    <location>
        <begin position="8"/>
        <end position="122"/>
    </location>
</feature>
<evidence type="ECO:0000256" key="1">
    <source>
        <dbReference type="PROSITE-ProRule" id="PRU00169"/>
    </source>
</evidence>
<dbReference type="PROSITE" id="PS50110">
    <property type="entry name" value="RESPONSE_REGULATORY"/>
    <property type="match status" value="1"/>
</dbReference>
<comment type="caution">
    <text evidence="3">The sequence shown here is derived from an EMBL/GenBank/DDBJ whole genome shotgun (WGS) entry which is preliminary data.</text>
</comment>
<dbReference type="STRING" id="991.IW20_13465"/>
<sequence>METKVQFKFFIIDDNFFCANLHKQYLTNMNYNDITLFANSRDCIDNLDQNPDIIFLDHNMEDIVGLEVLKKIKSYNPNIYVIMVLRQESIKTVVDALKFGAFDYLIKGNDVNEKMTMIITKIITIREQLKKNMFGFN</sequence>
<dbReference type="PANTHER" id="PTHR45526:SF1">
    <property type="entry name" value="TRANSCRIPTIONAL REGULATORY PROTEIN DCUR-RELATED"/>
    <property type="match status" value="1"/>
</dbReference>
<dbReference type="RefSeq" id="WP_035623014.1">
    <property type="nucleotide sequence ID" value="NZ_JBEWQG010000048.1"/>
</dbReference>
<dbReference type="AlphaFoldDB" id="A0A086AG58"/>
<dbReference type="EMBL" id="MUGY01000041">
    <property type="protein sequence ID" value="OXA86923.1"/>
    <property type="molecule type" value="Genomic_DNA"/>
</dbReference>
<accession>A0A086AG58</accession>
<name>A0A086AG58_FLAHY</name>
<keyword evidence="3" id="KW-0808">Transferase</keyword>
<dbReference type="Proteomes" id="UP000028712">
    <property type="component" value="Unassembled WGS sequence"/>
</dbReference>
<dbReference type="InterPro" id="IPR011006">
    <property type="entry name" value="CheY-like_superfamily"/>
</dbReference>
<evidence type="ECO:0000313" key="5">
    <source>
        <dbReference type="Proteomes" id="UP000028712"/>
    </source>
</evidence>
<evidence type="ECO:0000313" key="6">
    <source>
        <dbReference type="Proteomes" id="UP000198424"/>
    </source>
</evidence>
<keyword evidence="3" id="KW-0418">Kinase</keyword>
<keyword evidence="1" id="KW-0597">Phosphoprotein</keyword>
<dbReference type="InterPro" id="IPR051271">
    <property type="entry name" value="2C-system_Tx_regulators"/>
</dbReference>
<dbReference type="SMART" id="SM00448">
    <property type="entry name" value="REC"/>
    <property type="match status" value="1"/>
</dbReference>
<feature type="modified residue" description="4-aspartylphosphate" evidence="1">
    <location>
        <position position="57"/>
    </location>
</feature>
<protein>
    <submittedName>
        <fullName evidence="3">Histidine kinase</fullName>
    </submittedName>
    <submittedName>
        <fullName evidence="4">Response regulator</fullName>
    </submittedName>
</protein>
<dbReference type="PANTHER" id="PTHR45526">
    <property type="entry name" value="TRANSCRIPTIONAL REGULATORY PROTEIN DPIA"/>
    <property type="match status" value="1"/>
</dbReference>
<dbReference type="GO" id="GO:0016301">
    <property type="term" value="F:kinase activity"/>
    <property type="evidence" value="ECO:0007669"/>
    <property type="project" value="UniProtKB-KW"/>
</dbReference>
<dbReference type="GO" id="GO:0000156">
    <property type="term" value="F:phosphorelay response regulator activity"/>
    <property type="evidence" value="ECO:0007669"/>
    <property type="project" value="TreeGrafter"/>
</dbReference>
<evidence type="ECO:0000313" key="4">
    <source>
        <dbReference type="EMBL" id="OXA86923.1"/>
    </source>
</evidence>
<evidence type="ECO:0000313" key="3">
    <source>
        <dbReference type="EMBL" id="KFF15672.1"/>
    </source>
</evidence>
<dbReference type="Gene3D" id="3.40.50.2300">
    <property type="match status" value="1"/>
</dbReference>
<reference evidence="3 5" key="1">
    <citation type="submission" date="2014-07" db="EMBL/GenBank/DDBJ databases">
        <title>Genome of Flavobacterium hydatis DSM 2063.</title>
        <authorList>
            <person name="Pipes S.E."/>
            <person name="Stropko S.J."/>
            <person name="Newman J.D."/>
        </authorList>
    </citation>
    <scope>NUCLEOTIDE SEQUENCE [LARGE SCALE GENOMIC DNA]</scope>
    <source>
        <strain evidence="3 5">DSM 2063</strain>
    </source>
</reference>
<dbReference type="SUPFAM" id="SSF52172">
    <property type="entry name" value="CheY-like"/>
    <property type="match status" value="1"/>
</dbReference>
<dbReference type="EMBL" id="JPRM01000019">
    <property type="protein sequence ID" value="KFF15672.1"/>
    <property type="molecule type" value="Genomic_DNA"/>
</dbReference>
<dbReference type="InterPro" id="IPR001789">
    <property type="entry name" value="Sig_transdc_resp-reg_receiver"/>
</dbReference>
<dbReference type="CDD" id="cd00156">
    <property type="entry name" value="REC"/>
    <property type="match status" value="1"/>
</dbReference>
<keyword evidence="6" id="KW-1185">Reference proteome</keyword>
<dbReference type="Pfam" id="PF00072">
    <property type="entry name" value="Response_reg"/>
    <property type="match status" value="1"/>
</dbReference>
<dbReference type="OrthoDB" id="1118837at2"/>
<reference evidence="4 6" key="2">
    <citation type="submission" date="2016-11" db="EMBL/GenBank/DDBJ databases">
        <title>Whole genomes of Flavobacteriaceae.</title>
        <authorList>
            <person name="Stine C."/>
            <person name="Li C."/>
            <person name="Tadesse D."/>
        </authorList>
    </citation>
    <scope>NUCLEOTIDE SEQUENCE [LARGE SCALE GENOMIC DNA]</scope>
    <source>
        <strain evidence="4 6">ATCC 29551</strain>
    </source>
</reference>
<dbReference type="Proteomes" id="UP000198424">
    <property type="component" value="Unassembled WGS sequence"/>
</dbReference>
<evidence type="ECO:0000259" key="2">
    <source>
        <dbReference type="PROSITE" id="PS50110"/>
    </source>
</evidence>
<proteinExistence type="predicted"/>